<dbReference type="Proteomes" id="UP000589626">
    <property type="component" value="Unassembled WGS sequence"/>
</dbReference>
<evidence type="ECO:0000313" key="1">
    <source>
        <dbReference type="EMBL" id="MBB3041033.1"/>
    </source>
</evidence>
<evidence type="ECO:0000313" key="2">
    <source>
        <dbReference type="Proteomes" id="UP000589626"/>
    </source>
</evidence>
<accession>A0A7W4VSP7</accession>
<organism evidence="1 2">
    <name type="scientific">Nocardioides soli</name>
    <dbReference type="NCBI Taxonomy" id="1036020"/>
    <lineage>
        <taxon>Bacteria</taxon>
        <taxon>Bacillati</taxon>
        <taxon>Actinomycetota</taxon>
        <taxon>Actinomycetes</taxon>
        <taxon>Propionibacteriales</taxon>
        <taxon>Nocardioidaceae</taxon>
        <taxon>Nocardioides</taxon>
    </lineage>
</organism>
<keyword evidence="2" id="KW-1185">Reference proteome</keyword>
<proteinExistence type="predicted"/>
<name>A0A7W4VSP7_9ACTN</name>
<comment type="caution">
    <text evidence="1">The sequence shown here is derived from an EMBL/GenBank/DDBJ whole genome shotgun (WGS) entry which is preliminary data.</text>
</comment>
<reference evidence="1 2" key="1">
    <citation type="submission" date="2020-08" db="EMBL/GenBank/DDBJ databases">
        <title>Sequencing the genomes of 1000 actinobacteria strains.</title>
        <authorList>
            <person name="Klenk H.-P."/>
        </authorList>
    </citation>
    <scope>NUCLEOTIDE SEQUENCE [LARGE SCALE GENOMIC DNA]</scope>
    <source>
        <strain evidence="1 2">DSM 105498</strain>
    </source>
</reference>
<sequence>MPTTPAFELPYPGPGSPDNVPADLYALAGRLEELLPTSGTYEPTLTLVDRAASATTPAPWLWSRIGDIVTVDGQIQITPSTTGQVSVDASLPVPSNLAANGDLSGVMGSGVSSATAGLVVAYSIQDRARLQFVAASTTAVYFGVHFAYRVI</sequence>
<gene>
    <name evidence="1" type="ORF">FHU40_000834</name>
</gene>
<dbReference type="EMBL" id="JACHWR010000001">
    <property type="protein sequence ID" value="MBB3041033.1"/>
    <property type="molecule type" value="Genomic_DNA"/>
</dbReference>
<protein>
    <submittedName>
        <fullName evidence="1">Uncharacterized protein</fullName>
    </submittedName>
</protein>
<dbReference type="AlphaFoldDB" id="A0A7W4VSP7"/>
<dbReference type="RefSeq" id="WP_183590987.1">
    <property type="nucleotide sequence ID" value="NZ_JACHWR010000001.1"/>
</dbReference>